<dbReference type="EMBL" id="CM046394">
    <property type="protein sequence ID" value="KAI8547904.1"/>
    <property type="molecule type" value="Genomic_DNA"/>
</dbReference>
<keyword evidence="2" id="KW-1185">Reference proteome</keyword>
<accession>A0ACC0N461</accession>
<name>A0ACC0N461_RHOML</name>
<organism evidence="1 2">
    <name type="scientific">Rhododendron molle</name>
    <name type="common">Chinese azalea</name>
    <name type="synonym">Azalea mollis</name>
    <dbReference type="NCBI Taxonomy" id="49168"/>
    <lineage>
        <taxon>Eukaryota</taxon>
        <taxon>Viridiplantae</taxon>
        <taxon>Streptophyta</taxon>
        <taxon>Embryophyta</taxon>
        <taxon>Tracheophyta</taxon>
        <taxon>Spermatophyta</taxon>
        <taxon>Magnoliopsida</taxon>
        <taxon>eudicotyledons</taxon>
        <taxon>Gunneridae</taxon>
        <taxon>Pentapetalae</taxon>
        <taxon>asterids</taxon>
        <taxon>Ericales</taxon>
        <taxon>Ericaceae</taxon>
        <taxon>Ericoideae</taxon>
        <taxon>Rhodoreae</taxon>
        <taxon>Rhododendron</taxon>
    </lineage>
</organism>
<gene>
    <name evidence="1" type="ORF">RHMOL_Rhmol07G0231600</name>
</gene>
<protein>
    <submittedName>
        <fullName evidence="1">Uncharacterized protein</fullName>
    </submittedName>
</protein>
<dbReference type="Proteomes" id="UP001062846">
    <property type="component" value="Chromosome 7"/>
</dbReference>
<sequence length="96" mass="10299">MHAKKKKRMEAAPTAAVPTANTHETVSAPTKNECFSSSIGGGLVGVIEQANVQINAWKSQEAQERTAEQHGFSSVTPIEPVDRDNTPLTKKARLGD</sequence>
<evidence type="ECO:0000313" key="2">
    <source>
        <dbReference type="Proteomes" id="UP001062846"/>
    </source>
</evidence>
<proteinExistence type="predicted"/>
<evidence type="ECO:0000313" key="1">
    <source>
        <dbReference type="EMBL" id="KAI8547904.1"/>
    </source>
</evidence>
<comment type="caution">
    <text evidence="1">The sequence shown here is derived from an EMBL/GenBank/DDBJ whole genome shotgun (WGS) entry which is preliminary data.</text>
</comment>
<reference evidence="1" key="1">
    <citation type="submission" date="2022-02" db="EMBL/GenBank/DDBJ databases">
        <title>Plant Genome Project.</title>
        <authorList>
            <person name="Zhang R.-G."/>
        </authorList>
    </citation>
    <scope>NUCLEOTIDE SEQUENCE</scope>
    <source>
        <strain evidence="1">AT1</strain>
    </source>
</reference>